<feature type="compositionally biased region" description="Basic and acidic residues" evidence="1">
    <location>
        <begin position="88"/>
        <end position="105"/>
    </location>
</feature>
<evidence type="ECO:0000259" key="2">
    <source>
        <dbReference type="Pfam" id="PF12550"/>
    </source>
</evidence>
<evidence type="ECO:0000313" key="4">
    <source>
        <dbReference type="EMBL" id="ADV22369.1"/>
    </source>
</evidence>
<dbReference type="OrthoDB" id="2575514at2759"/>
<evidence type="ECO:0000256" key="1">
    <source>
        <dbReference type="SAM" id="MobiDB-lite"/>
    </source>
</evidence>
<dbReference type="EMBL" id="CP000290">
    <property type="protein sequence ID" value="ADV22369.1"/>
    <property type="molecule type" value="Genomic_DNA"/>
</dbReference>
<feature type="region of interest" description="Disordered" evidence="1">
    <location>
        <begin position="1"/>
        <end position="20"/>
    </location>
</feature>
<dbReference type="InterPro" id="IPR052146">
    <property type="entry name" value="HOT1"/>
</dbReference>
<dbReference type="Gene3D" id="1.10.443.20">
    <property type="entry name" value="Centromere DNA-binding protein complex CBF3 subunit, domain 2"/>
    <property type="match status" value="1"/>
</dbReference>
<dbReference type="Pfam" id="PF16787">
    <property type="entry name" value="NDC10_II"/>
    <property type="match status" value="1"/>
</dbReference>
<dbReference type="GO" id="GO:0000978">
    <property type="term" value="F:RNA polymerase II cis-regulatory region sequence-specific DNA binding"/>
    <property type="evidence" value="ECO:0007669"/>
    <property type="project" value="TreeGrafter"/>
</dbReference>
<protein>
    <submittedName>
        <fullName evidence="4">Transposable element-crypton-Cn1, putative</fullName>
    </submittedName>
</protein>
<name>E6R6N7_CRYGW</name>
<keyword evidence="5" id="KW-1185">Reference proteome</keyword>
<dbReference type="eggNOG" id="ENOG502SBAB">
    <property type="taxonomic scope" value="Eukaryota"/>
</dbReference>
<dbReference type="VEuPathDB" id="FungiDB:CGB_E1620C"/>
<dbReference type="KEGG" id="cgi:CGB_E1620C"/>
<accession>E6R6N7</accession>
<evidence type="ECO:0000259" key="3">
    <source>
        <dbReference type="Pfam" id="PF16787"/>
    </source>
</evidence>
<reference key="2">
    <citation type="journal article" date="2011" name="MBio">
        <title>Genome variation in Cryptococcus gattii, an emerging pathogen of immunocompetent hosts.</title>
        <authorList>
            <person name="D'Souza C.A."/>
            <person name="Kronstad J.W."/>
            <person name="Taylor G."/>
            <person name="Warren R."/>
            <person name="Yuen M."/>
            <person name="Hu G."/>
            <person name="Jung W.H."/>
            <person name="Sham A."/>
            <person name="Kidd S.E."/>
            <person name="Tangen K."/>
            <person name="Lee N."/>
            <person name="Zeilmaker T."/>
            <person name="Sawkins J."/>
            <person name="McVicker G."/>
            <person name="Shah S."/>
            <person name="Gnerre S."/>
            <person name="Griggs A."/>
            <person name="Zeng Q."/>
            <person name="Bartlett K."/>
            <person name="Li W."/>
            <person name="Wang X."/>
            <person name="Heitman J."/>
            <person name="Stajich J.E."/>
            <person name="Fraser J.A."/>
            <person name="Meyer W."/>
            <person name="Carter D."/>
            <person name="Schein J."/>
            <person name="Krzywinski M."/>
            <person name="Kwong-Chung K.J."/>
            <person name="Varma A."/>
            <person name="Wang J."/>
            <person name="Brunham R."/>
            <person name="Fyfe M."/>
            <person name="Ouellette B.F.F."/>
            <person name="Siddiqui A."/>
            <person name="Marra M."/>
            <person name="Jones S."/>
            <person name="Holt R."/>
            <person name="Birren B.W."/>
            <person name="Galagan J.E."/>
            <person name="Cuomo C.A."/>
        </authorList>
    </citation>
    <scope>NUCLEOTIDE SEQUENCE</scope>
    <source>
        <strain>WM276</strain>
    </source>
</reference>
<dbReference type="Pfam" id="PF12550">
    <property type="entry name" value="GCR1_C"/>
    <property type="match status" value="1"/>
</dbReference>
<feature type="domain" description="Ndc10" evidence="3">
    <location>
        <begin position="185"/>
        <end position="540"/>
    </location>
</feature>
<dbReference type="InterPro" id="IPR011010">
    <property type="entry name" value="DNA_brk_join_enz"/>
</dbReference>
<dbReference type="GO" id="GO:0060963">
    <property type="term" value="P:positive regulation of ribosomal protein gene transcription by RNA polymerase II"/>
    <property type="evidence" value="ECO:0007669"/>
    <property type="project" value="TreeGrafter"/>
</dbReference>
<sequence length="785" mass="88715">MPRTKSTKGRDDFQPVDSMDPRVVQNMQDIAVFHRSNLEKNVQLQYNGKNKQWGLFCDHMNFSTGRTVTPANAAVYIYDWILRLPNDHSRQPNEPHPAVKDKQVENDQAMQSHNEEDEFASKEFTSEERTQLMAEVNNVEEFVKLRKELGYDDADAGLQRLLACSQSSSSILGYVAALVNLWECQKAMGMNSFPTPRTKAVNSILRAIDRVRNARRILNFEDMGDDLYYDGIGTVENMKRIFLHYLHRNTFKALRDLTAQAIGIYGLLRAGDQLKTTLASLSLKHFPDEGPTPCYGVVITIREGKTNHEGKVQYASLLRNKHVDQCPVSFLALMLFARFHFSGEDFPNSNTSFPSMKSRRDWYPIPLFVTPQTNHSRLKYATLNASVRQALLACDIHCKASTHTSRKWGAQLAEQGGAPEEEIARHGRWCTGVMETTYLSHFPLKAMRVLAGFPKKKGAYHLSRDIHVPKELADQVFPWLDNAEVELSDSSREEDDKAGRAFVDLLRYLATVVVQDAPFLRRLVPDLYVWKHPVFSKPSYVAFEAKALAEAEIASTTASEIMRRGMPELTGFLSTNFKAVFGALRQIDAKGQDTNASLVELRKTVLEERRSERYDALLAGIGDAFYTIARDLRHKGPSGAPTDPSTSTVAASSSVATTSSLATSPSLATSTSHAVSIAPPQLLVLSMDRTVRDVKELWDEYIVGRNGRLPVREMSQRPEFRKNEKERRMFNRRRPIFDSIKDIASKRGMSESEAAGLVEAFRVQKGYELNKLSEKIQDHIRKREL</sequence>
<dbReference type="PANTHER" id="PTHR37784:SF2">
    <property type="entry name" value="HIGH-OSMOLARITY-INDUCED TRANSCRIPTION PROTEIN 1"/>
    <property type="match status" value="1"/>
</dbReference>
<dbReference type="AlphaFoldDB" id="E6R6N7"/>
<dbReference type="InterPro" id="IPR022210">
    <property type="entry name" value="TF_GCR1-like"/>
</dbReference>
<gene>
    <name evidence="4" type="ordered locus">CGB_E1620C</name>
</gene>
<dbReference type="InterPro" id="IPR038279">
    <property type="entry name" value="Ndc10_dom2_sf"/>
</dbReference>
<evidence type="ECO:0000313" key="5">
    <source>
        <dbReference type="Proteomes" id="UP000007805"/>
    </source>
</evidence>
<dbReference type="PANTHER" id="PTHR37784">
    <property type="entry name" value="PROTEIN MSN1"/>
    <property type="match status" value="1"/>
</dbReference>
<dbReference type="GO" id="GO:0000981">
    <property type="term" value="F:DNA-binding transcription factor activity, RNA polymerase II-specific"/>
    <property type="evidence" value="ECO:0007669"/>
    <property type="project" value="TreeGrafter"/>
</dbReference>
<dbReference type="HOGENOM" id="CLU_023043_0_0_1"/>
<dbReference type="Proteomes" id="UP000007805">
    <property type="component" value="Chromosome E"/>
</dbReference>
<organism evidence="4 5">
    <name type="scientific">Cryptococcus gattii serotype B (strain WM276 / ATCC MYA-4071)</name>
    <name type="common">Filobasidiella gattii</name>
    <name type="synonym">Cryptococcus bacillisporus</name>
    <dbReference type="NCBI Taxonomy" id="367775"/>
    <lineage>
        <taxon>Eukaryota</taxon>
        <taxon>Fungi</taxon>
        <taxon>Dikarya</taxon>
        <taxon>Basidiomycota</taxon>
        <taxon>Agaricomycotina</taxon>
        <taxon>Tremellomycetes</taxon>
        <taxon>Tremellales</taxon>
        <taxon>Cryptococcaceae</taxon>
        <taxon>Cryptococcus</taxon>
        <taxon>Cryptococcus gattii species complex</taxon>
    </lineage>
</organism>
<reference evidence="4 5" key="1">
    <citation type="journal article" date="2011" name="MBio">
        <title>Genome variation in Cryptococcus gattii, an emerging pathogen of immunocompetent hosts.</title>
        <authorList>
            <person name="D'Souza C.A."/>
            <person name="Kronstad J.W."/>
            <person name="Taylor G."/>
            <person name="Warren R."/>
            <person name="Yuen M."/>
            <person name="Hu G."/>
            <person name="Jung W.H."/>
            <person name="Sham A."/>
            <person name="Kidd S.E."/>
            <person name="Tangen K."/>
            <person name="Lee N."/>
            <person name="Zeilmaker T."/>
            <person name="Sawkins J."/>
            <person name="McVicker G."/>
            <person name="Shah S."/>
            <person name="Gnerre S."/>
            <person name="Griggs A."/>
            <person name="Zeng Q."/>
            <person name="Bartlett K."/>
            <person name="Li W."/>
            <person name="Wang X."/>
            <person name="Heitman J."/>
            <person name="Stajich J.E."/>
            <person name="Fraser J.A."/>
            <person name="Meyer W."/>
            <person name="Carter D."/>
            <person name="Schein J."/>
            <person name="Krzywinski M."/>
            <person name="Kwon-Chung K.J."/>
            <person name="Varma A."/>
            <person name="Wang J."/>
            <person name="Brunham R."/>
            <person name="Fyfe M."/>
            <person name="Ouellette B.F."/>
            <person name="Siddiqui A."/>
            <person name="Marra M."/>
            <person name="Jones S."/>
            <person name="Holt R."/>
            <person name="Birren B.W."/>
            <person name="Galagan J.E."/>
            <person name="Cuomo C.A."/>
        </authorList>
    </citation>
    <scope>NUCLEOTIDE SEQUENCE [LARGE SCALE GENOMIC DNA]</scope>
    <source>
        <strain evidence="5">WM276 / ATCC MYA-4071</strain>
    </source>
</reference>
<dbReference type="InterPro" id="IPR031872">
    <property type="entry name" value="NDC10_II"/>
</dbReference>
<feature type="region of interest" description="Disordered" evidence="1">
    <location>
        <begin position="88"/>
        <end position="123"/>
    </location>
</feature>
<feature type="domain" description="Transcription activator GCR1-like" evidence="2">
    <location>
        <begin position="686"/>
        <end position="762"/>
    </location>
</feature>
<proteinExistence type="predicted"/>
<dbReference type="SUPFAM" id="SSF56349">
    <property type="entry name" value="DNA breaking-rejoining enzymes"/>
    <property type="match status" value="1"/>
</dbReference>
<dbReference type="RefSeq" id="XP_003194156.1">
    <property type="nucleotide sequence ID" value="XM_003194108.1"/>
</dbReference>
<dbReference type="GeneID" id="10190234"/>